<dbReference type="RefSeq" id="WP_015161358.1">
    <property type="nucleotide sequence ID" value="NC_019697.1"/>
</dbReference>
<keyword evidence="2" id="KW-0255">Endonuclease</keyword>
<dbReference type="CDD" id="cd00085">
    <property type="entry name" value="HNHc"/>
    <property type="match status" value="1"/>
</dbReference>
<gene>
    <name evidence="2" type="ORF">Cha6605_4309</name>
</gene>
<dbReference type="EMBL" id="CP003600">
    <property type="protein sequence ID" value="AFY95249.1"/>
    <property type="molecule type" value="Genomic_DNA"/>
</dbReference>
<accession>K9UM33</accession>
<evidence type="ECO:0000313" key="2">
    <source>
        <dbReference type="EMBL" id="AFY95249.1"/>
    </source>
</evidence>
<dbReference type="Pfam" id="PF14279">
    <property type="entry name" value="HNH_5"/>
    <property type="match status" value="1"/>
</dbReference>
<dbReference type="InterPro" id="IPR003615">
    <property type="entry name" value="HNH_nuc"/>
</dbReference>
<dbReference type="eggNOG" id="COG1403">
    <property type="taxonomic scope" value="Bacteria"/>
</dbReference>
<keyword evidence="3" id="KW-1185">Reference proteome</keyword>
<reference evidence="2 3" key="1">
    <citation type="submission" date="2012-05" db="EMBL/GenBank/DDBJ databases">
        <title>Finished chromosome of genome of Chamaesiphon sp. PCC 6605.</title>
        <authorList>
            <consortium name="US DOE Joint Genome Institute"/>
            <person name="Gugger M."/>
            <person name="Coursin T."/>
            <person name="Rippka R."/>
            <person name="Tandeau De Marsac N."/>
            <person name="Huntemann M."/>
            <person name="Wei C.-L."/>
            <person name="Han J."/>
            <person name="Detter J.C."/>
            <person name="Han C."/>
            <person name="Tapia R."/>
            <person name="Chen A."/>
            <person name="Kyrpides N."/>
            <person name="Mavromatis K."/>
            <person name="Markowitz V."/>
            <person name="Szeto E."/>
            <person name="Ivanova N."/>
            <person name="Pagani I."/>
            <person name="Pati A."/>
            <person name="Goodwin L."/>
            <person name="Nordberg H.P."/>
            <person name="Cantor M.N."/>
            <person name="Hua S.X."/>
            <person name="Woyke T."/>
            <person name="Kerfeld C.A."/>
        </authorList>
    </citation>
    <scope>NUCLEOTIDE SEQUENCE [LARGE SCALE GENOMIC DNA]</scope>
    <source>
        <strain evidence="3">ATCC 27169 / PCC 6605</strain>
    </source>
</reference>
<feature type="domain" description="HNH nuclease" evidence="1">
    <location>
        <begin position="98"/>
        <end position="148"/>
    </location>
</feature>
<dbReference type="GO" id="GO:0004519">
    <property type="term" value="F:endonuclease activity"/>
    <property type="evidence" value="ECO:0007669"/>
    <property type="project" value="UniProtKB-KW"/>
</dbReference>
<evidence type="ECO:0000259" key="1">
    <source>
        <dbReference type="SMART" id="SM00507"/>
    </source>
</evidence>
<dbReference type="PATRIC" id="fig|1173020.3.peg.4938"/>
<organism evidence="2 3">
    <name type="scientific">Chamaesiphon minutus (strain ATCC 27169 / PCC 6605)</name>
    <dbReference type="NCBI Taxonomy" id="1173020"/>
    <lineage>
        <taxon>Bacteria</taxon>
        <taxon>Bacillati</taxon>
        <taxon>Cyanobacteriota</taxon>
        <taxon>Cyanophyceae</taxon>
        <taxon>Gomontiellales</taxon>
        <taxon>Chamaesiphonaceae</taxon>
        <taxon>Chamaesiphon</taxon>
    </lineage>
</organism>
<dbReference type="PANTHER" id="PTHR33877:SF2">
    <property type="entry name" value="OS07G0170200 PROTEIN"/>
    <property type="match status" value="1"/>
</dbReference>
<dbReference type="PANTHER" id="PTHR33877">
    <property type="entry name" value="SLL1193 PROTEIN"/>
    <property type="match status" value="1"/>
</dbReference>
<name>K9UM33_CHAP6</name>
<dbReference type="HOGENOM" id="CLU_099824_3_1_3"/>
<evidence type="ECO:0000313" key="3">
    <source>
        <dbReference type="Proteomes" id="UP000010366"/>
    </source>
</evidence>
<dbReference type="AlphaFoldDB" id="K9UM33"/>
<dbReference type="Gene3D" id="1.10.30.50">
    <property type="match status" value="1"/>
</dbReference>
<dbReference type="KEGG" id="cmp:Cha6605_4309"/>
<proteinExistence type="predicted"/>
<protein>
    <submittedName>
        <fullName evidence="2">Restriction endonuclease</fullName>
    </submittedName>
</protein>
<dbReference type="SMART" id="SM00507">
    <property type="entry name" value="HNHc"/>
    <property type="match status" value="1"/>
</dbReference>
<dbReference type="InterPro" id="IPR029471">
    <property type="entry name" value="HNH_5"/>
</dbReference>
<dbReference type="Proteomes" id="UP000010366">
    <property type="component" value="Chromosome"/>
</dbReference>
<keyword evidence="2" id="KW-0540">Nuclease</keyword>
<keyword evidence="2" id="KW-0378">Hydrolase</keyword>
<dbReference type="InterPro" id="IPR052892">
    <property type="entry name" value="NA-targeting_endonuclease"/>
</dbReference>
<sequence>MKPATMGISDSKQADLRSKIPSVLNNSVVVFSTNYLPMARINIRRAISLLLSGRAEPLDLQDTKLVWVLHSPSVAVEVPHHIRLKTTTAERLWKLPSVSRRELLRRDGHRCQYCGSAKQLTIDHVIPRSKGGTHTWDNVTIACETCNHKKGDKYLNETSMVLRSKPKAPMHPTVAFAEQFWQSREPN</sequence>